<evidence type="ECO:0000259" key="3">
    <source>
        <dbReference type="Pfam" id="PF01648"/>
    </source>
</evidence>
<dbReference type="Gene3D" id="3.90.470.20">
    <property type="entry name" value="4'-phosphopantetheinyl transferase domain"/>
    <property type="match status" value="2"/>
</dbReference>
<feature type="domain" description="4'-phosphopantetheinyl transferase" evidence="3">
    <location>
        <begin position="134"/>
        <end position="212"/>
    </location>
</feature>
<dbReference type="InParanoid" id="A3M015"/>
<dbReference type="GO" id="GO:0005829">
    <property type="term" value="C:cytosol"/>
    <property type="evidence" value="ECO:0007669"/>
    <property type="project" value="TreeGrafter"/>
</dbReference>
<reference evidence="4 5" key="1">
    <citation type="journal article" date="2007" name="Nat. Biotechnol.">
        <title>Genome sequence of the lignocellulose-bioconverting and xylose-fermenting yeast Pichia stipitis.</title>
        <authorList>
            <person name="Jeffries T.W."/>
            <person name="Grigoriev I.V."/>
            <person name="Grimwood J."/>
            <person name="Laplaza J.M."/>
            <person name="Aerts A."/>
            <person name="Salamov A."/>
            <person name="Schmutz J."/>
            <person name="Lindquist E."/>
            <person name="Dehal P."/>
            <person name="Shapiro H."/>
            <person name="Jin Y.S."/>
            <person name="Passoth V."/>
            <person name="Richardson P.M."/>
        </authorList>
    </citation>
    <scope>NUCLEOTIDE SEQUENCE [LARGE SCALE GENOMIC DNA]</scope>
    <source>
        <strain evidence="5">ATCC 58785 / CBS 6054 / NBRC 10063 / NRRL Y-11545</strain>
    </source>
</reference>
<dbReference type="STRING" id="322104.A3M015"/>
<dbReference type="SUPFAM" id="SSF56214">
    <property type="entry name" value="4'-phosphopantetheinyl transferase"/>
    <property type="match status" value="2"/>
</dbReference>
<dbReference type="FunCoup" id="A3M015">
    <property type="interactions" value="34"/>
</dbReference>
<protein>
    <recommendedName>
        <fullName evidence="1">holo-[acyl-carrier-protein] synthase</fullName>
        <ecNumber evidence="1">2.7.8.7</ecNumber>
    </recommendedName>
</protein>
<gene>
    <name evidence="4" type="ORF">PICST_68463</name>
</gene>
<keyword evidence="2" id="KW-0808">Transferase</keyword>
<dbReference type="Proteomes" id="UP000002258">
    <property type="component" value="Chromosome 8"/>
</dbReference>
<dbReference type="OrthoDB" id="26719at2759"/>
<evidence type="ECO:0000313" key="4">
    <source>
        <dbReference type="EMBL" id="ABN68438.2"/>
    </source>
</evidence>
<dbReference type="EMBL" id="CP000502">
    <property type="protein sequence ID" value="ABN68438.2"/>
    <property type="molecule type" value="Genomic_DNA"/>
</dbReference>
<dbReference type="PANTHER" id="PTHR12215:SF10">
    <property type="entry name" value="L-AMINOADIPATE-SEMIALDEHYDE DEHYDROGENASE-PHOSPHOPANTETHEINYL TRANSFERASE"/>
    <property type="match status" value="1"/>
</dbReference>
<evidence type="ECO:0000313" key="5">
    <source>
        <dbReference type="Proteomes" id="UP000002258"/>
    </source>
</evidence>
<dbReference type="RefSeq" id="XP_001386467.2">
    <property type="nucleotide sequence ID" value="XM_001386430.1"/>
</dbReference>
<dbReference type="EC" id="2.7.8.7" evidence="1"/>
<dbReference type="KEGG" id="pic:PICST_68463"/>
<keyword evidence="5" id="KW-1185">Reference proteome</keyword>
<dbReference type="GO" id="GO:0008897">
    <property type="term" value="F:holo-[acyl-carrier-protein] synthase activity"/>
    <property type="evidence" value="ECO:0007669"/>
    <property type="project" value="UniProtKB-EC"/>
</dbReference>
<dbReference type="GO" id="GO:0000287">
    <property type="term" value="F:magnesium ion binding"/>
    <property type="evidence" value="ECO:0007669"/>
    <property type="project" value="InterPro"/>
</dbReference>
<proteinExistence type="predicted"/>
<dbReference type="GO" id="GO:0019878">
    <property type="term" value="P:lysine biosynthetic process via aminoadipic acid"/>
    <property type="evidence" value="ECO:0007669"/>
    <property type="project" value="TreeGrafter"/>
</dbReference>
<dbReference type="HOGENOM" id="CLU_839360_0_0_1"/>
<dbReference type="GeneID" id="4840870"/>
<organism evidence="4 5">
    <name type="scientific">Scheffersomyces stipitis (strain ATCC 58785 / CBS 6054 / NBRC 10063 / NRRL Y-11545)</name>
    <name type="common">Yeast</name>
    <name type="synonym">Pichia stipitis</name>
    <dbReference type="NCBI Taxonomy" id="322104"/>
    <lineage>
        <taxon>Eukaryota</taxon>
        <taxon>Fungi</taxon>
        <taxon>Dikarya</taxon>
        <taxon>Ascomycota</taxon>
        <taxon>Saccharomycotina</taxon>
        <taxon>Pichiomycetes</taxon>
        <taxon>Debaryomycetaceae</taxon>
        <taxon>Scheffersomyces</taxon>
    </lineage>
</organism>
<dbReference type="eggNOG" id="KOG0945">
    <property type="taxonomic scope" value="Eukaryota"/>
</dbReference>
<dbReference type="OMA" id="ELIEFWN"/>
<dbReference type="Pfam" id="PF01648">
    <property type="entry name" value="ACPS"/>
    <property type="match status" value="1"/>
</dbReference>
<dbReference type="InterPro" id="IPR050559">
    <property type="entry name" value="P-Pant_transferase_sf"/>
</dbReference>
<dbReference type="AlphaFoldDB" id="A3M015"/>
<sequence>MSSVYHQLDTWLETINDPTILVFTTTITEELVTFLSDEYNFEVTLRLVDDLPLQLKIQAVKDRFQRIKSLIGELFQRLILNFHLGNSTDPWRRVQFQYNKYGKPLLPDAKFQFNSSSSNSIISIVVEHSTTNSPVGVDLSHSKQRISPSSFLEDFEPIFAPSELEYLRAYDNDSQRYFVFNHLWTLKEAYTKLLGSGLNIELSDFFFKFGDTSFNVENYYKRIQLKEENGISEYNVEWYTKVQVDNEGLIAKKDRFVHSLERNSESYCHSAILDRGDADLLPVIITIINQNRSSKLRSFEVSFLDILKQIQ</sequence>
<dbReference type="PANTHER" id="PTHR12215">
    <property type="entry name" value="PHOSPHOPANTETHEINE TRANSFERASE"/>
    <property type="match status" value="1"/>
</dbReference>
<accession>A3M015</accession>
<name>A3M015_PICST</name>
<evidence type="ECO:0000256" key="1">
    <source>
        <dbReference type="ARBA" id="ARBA00013172"/>
    </source>
</evidence>
<evidence type="ECO:0000256" key="2">
    <source>
        <dbReference type="ARBA" id="ARBA00022679"/>
    </source>
</evidence>
<dbReference type="InterPro" id="IPR037143">
    <property type="entry name" value="4-PPantetheinyl_Trfase_dom_sf"/>
</dbReference>
<dbReference type="InterPro" id="IPR008278">
    <property type="entry name" value="4-PPantetheinyl_Trfase_dom"/>
</dbReference>